<dbReference type="InterPro" id="IPR039425">
    <property type="entry name" value="RNA_pol_sigma-70-like"/>
</dbReference>
<dbReference type="SUPFAM" id="SSF88946">
    <property type="entry name" value="Sigma2 domain of RNA polymerase sigma factors"/>
    <property type="match status" value="1"/>
</dbReference>
<dbReference type="RefSeq" id="WP_138156269.1">
    <property type="nucleotide sequence ID" value="NZ_CP039381.1"/>
</dbReference>
<evidence type="ECO:0000313" key="7">
    <source>
        <dbReference type="EMBL" id="QCT06178.1"/>
    </source>
</evidence>
<dbReference type="KEGG" id="ruj:E5Z56_01815"/>
<evidence type="ECO:0000256" key="1">
    <source>
        <dbReference type="ARBA" id="ARBA00010641"/>
    </source>
</evidence>
<dbReference type="InterPro" id="IPR007627">
    <property type="entry name" value="RNA_pol_sigma70_r2"/>
</dbReference>
<evidence type="ECO:0000259" key="5">
    <source>
        <dbReference type="Pfam" id="PF04542"/>
    </source>
</evidence>
<dbReference type="Gene3D" id="1.10.1740.10">
    <property type="match status" value="1"/>
</dbReference>
<dbReference type="PANTHER" id="PTHR43133:SF51">
    <property type="entry name" value="RNA POLYMERASE SIGMA FACTOR"/>
    <property type="match status" value="1"/>
</dbReference>
<dbReference type="GO" id="GO:0016987">
    <property type="term" value="F:sigma factor activity"/>
    <property type="evidence" value="ECO:0007669"/>
    <property type="project" value="UniProtKB-KW"/>
</dbReference>
<dbReference type="GO" id="GO:0006352">
    <property type="term" value="P:DNA-templated transcription initiation"/>
    <property type="evidence" value="ECO:0007669"/>
    <property type="project" value="InterPro"/>
</dbReference>
<dbReference type="OrthoDB" id="2594372at2"/>
<dbReference type="AlphaFoldDB" id="A0A4P8XZ80"/>
<name>A0A4P8XZ80_9FIRM</name>
<accession>A0A4P8XZ80</accession>
<dbReference type="Gene3D" id="1.10.10.10">
    <property type="entry name" value="Winged helix-like DNA-binding domain superfamily/Winged helix DNA-binding domain"/>
    <property type="match status" value="1"/>
</dbReference>
<dbReference type="Pfam" id="PF04542">
    <property type="entry name" value="Sigma70_r2"/>
    <property type="match status" value="1"/>
</dbReference>
<dbReference type="InterPro" id="IPR036388">
    <property type="entry name" value="WH-like_DNA-bd_sf"/>
</dbReference>
<dbReference type="SUPFAM" id="SSF88659">
    <property type="entry name" value="Sigma3 and sigma4 domains of RNA polymerase sigma factors"/>
    <property type="match status" value="1"/>
</dbReference>
<dbReference type="NCBIfam" id="TIGR02937">
    <property type="entry name" value="sigma70-ECF"/>
    <property type="match status" value="1"/>
</dbReference>
<sequence>MEEILDVESFVTKAVNEYSGTIYKVAFHITCNKDDAYDVCQDAFLRLFNNFEKIKDDEHLKAWLIRVAVNCAKSYCTKGFKKNTVPIDDVNENELIAENKKDNTIDKVLKLPEKYRVVIHLFYYQEMSIEEISDTLQIGKSAVKTRLSRGRKLLEKIIREEEALGG</sequence>
<reference evidence="7 8" key="1">
    <citation type="submission" date="2019-04" db="EMBL/GenBank/DDBJ databases">
        <authorList>
            <person name="Embree M."/>
            <person name="Gaffney J.R."/>
        </authorList>
    </citation>
    <scope>NUCLEOTIDE SEQUENCE [LARGE SCALE GENOMIC DNA]</scope>
    <source>
        <strain evidence="7 8">JE7A12</strain>
    </source>
</reference>
<evidence type="ECO:0000259" key="6">
    <source>
        <dbReference type="Pfam" id="PF08281"/>
    </source>
</evidence>
<keyword evidence="8" id="KW-1185">Reference proteome</keyword>
<dbReference type="InterPro" id="IPR013325">
    <property type="entry name" value="RNA_pol_sigma_r2"/>
</dbReference>
<dbReference type="Proteomes" id="UP000301475">
    <property type="component" value="Chromosome"/>
</dbReference>
<evidence type="ECO:0000256" key="3">
    <source>
        <dbReference type="ARBA" id="ARBA00023082"/>
    </source>
</evidence>
<keyword evidence="2" id="KW-0805">Transcription regulation</keyword>
<keyword evidence="4" id="KW-0804">Transcription</keyword>
<evidence type="ECO:0000313" key="8">
    <source>
        <dbReference type="Proteomes" id="UP000301475"/>
    </source>
</evidence>
<dbReference type="Pfam" id="PF08281">
    <property type="entry name" value="Sigma70_r4_2"/>
    <property type="match status" value="1"/>
</dbReference>
<keyword evidence="3" id="KW-0731">Sigma factor</keyword>
<dbReference type="EMBL" id="CP039381">
    <property type="protein sequence ID" value="QCT06178.1"/>
    <property type="molecule type" value="Genomic_DNA"/>
</dbReference>
<dbReference type="PANTHER" id="PTHR43133">
    <property type="entry name" value="RNA POLYMERASE ECF-TYPE SIGMA FACTO"/>
    <property type="match status" value="1"/>
</dbReference>
<dbReference type="InterPro" id="IPR014284">
    <property type="entry name" value="RNA_pol_sigma-70_dom"/>
</dbReference>
<proteinExistence type="inferred from homology"/>
<evidence type="ECO:0000256" key="4">
    <source>
        <dbReference type="ARBA" id="ARBA00023163"/>
    </source>
</evidence>
<protein>
    <submittedName>
        <fullName evidence="7">Sigma-70 family RNA polymerase sigma factor</fullName>
    </submittedName>
</protein>
<feature type="domain" description="RNA polymerase sigma factor 70 region 4 type 2" evidence="6">
    <location>
        <begin position="108"/>
        <end position="154"/>
    </location>
</feature>
<organism evidence="7 8">
    <name type="scientific">Ruminococcus bovis</name>
    <dbReference type="NCBI Taxonomy" id="2564099"/>
    <lineage>
        <taxon>Bacteria</taxon>
        <taxon>Bacillati</taxon>
        <taxon>Bacillota</taxon>
        <taxon>Clostridia</taxon>
        <taxon>Eubacteriales</taxon>
        <taxon>Oscillospiraceae</taxon>
        <taxon>Ruminococcus</taxon>
    </lineage>
</organism>
<dbReference type="InterPro" id="IPR013249">
    <property type="entry name" value="RNA_pol_sigma70_r4_t2"/>
</dbReference>
<feature type="domain" description="RNA polymerase sigma-70 region 2" evidence="5">
    <location>
        <begin position="15"/>
        <end position="78"/>
    </location>
</feature>
<dbReference type="GO" id="GO:0003677">
    <property type="term" value="F:DNA binding"/>
    <property type="evidence" value="ECO:0007669"/>
    <property type="project" value="InterPro"/>
</dbReference>
<evidence type="ECO:0000256" key="2">
    <source>
        <dbReference type="ARBA" id="ARBA00023015"/>
    </source>
</evidence>
<dbReference type="CDD" id="cd06171">
    <property type="entry name" value="Sigma70_r4"/>
    <property type="match status" value="1"/>
</dbReference>
<gene>
    <name evidence="7" type="ORF">E5Z56_01815</name>
</gene>
<dbReference type="InterPro" id="IPR013324">
    <property type="entry name" value="RNA_pol_sigma_r3/r4-like"/>
</dbReference>
<comment type="similarity">
    <text evidence="1">Belongs to the sigma-70 factor family. ECF subfamily.</text>
</comment>